<protein>
    <submittedName>
        <fullName evidence="4">Ribokinase/sulfofructose kinase</fullName>
    </submittedName>
</protein>
<dbReference type="SUPFAM" id="SSF53613">
    <property type="entry name" value="Ribokinase-like"/>
    <property type="match status" value="1"/>
</dbReference>
<evidence type="ECO:0000313" key="4">
    <source>
        <dbReference type="EMBL" id="SDF17031.1"/>
    </source>
</evidence>
<dbReference type="InterPro" id="IPR029056">
    <property type="entry name" value="Ribokinase-like"/>
</dbReference>
<evidence type="ECO:0000259" key="3">
    <source>
        <dbReference type="Pfam" id="PF00294"/>
    </source>
</evidence>
<dbReference type="GO" id="GO:0016301">
    <property type="term" value="F:kinase activity"/>
    <property type="evidence" value="ECO:0007669"/>
    <property type="project" value="UniProtKB-KW"/>
</dbReference>
<dbReference type="InterPro" id="IPR011611">
    <property type="entry name" value="PfkB_dom"/>
</dbReference>
<dbReference type="EMBL" id="LT629690">
    <property type="protein sequence ID" value="SDF17031.1"/>
    <property type="molecule type" value="Genomic_DNA"/>
</dbReference>
<accession>A0A1G7IWH8</accession>
<proteinExistence type="predicted"/>
<keyword evidence="5" id="KW-1185">Reference proteome</keyword>
<evidence type="ECO:0000256" key="1">
    <source>
        <dbReference type="ARBA" id="ARBA00022679"/>
    </source>
</evidence>
<sequence>MKEMSHKPKSTKVDLVGVGLNATDTVIPLASFPALGSKTEYSERSILLGGEVSTAVIACRRWGLRTRYIGRLGDDYAARLHRAAFDDVGVETHITAVEDAASPQSLILVDGSGERTVLCHRDPRLTLQPEDLHREWITSARALLVDGYHTTAAITAAGWAREAGIPVIADLDVIRPGVDDLLPLVDYVLASREFPSALTGEPDPLKALKLLQERADCNLAGITLGLDGVLTFNGKQILQRPAYRVSTVDTTGAGDLFHAGFIYGLLQGWPLERQLDYACAAAALNCTRAGARGRIGTVEEITRIMLADQRYTIQNAIAREATTSS</sequence>
<reference evidence="4 5" key="1">
    <citation type="submission" date="2016-10" db="EMBL/GenBank/DDBJ databases">
        <authorList>
            <person name="de Groot N.N."/>
        </authorList>
    </citation>
    <scope>NUCLEOTIDE SEQUENCE [LARGE SCALE GENOMIC DNA]</scope>
    <source>
        <strain evidence="4 5">GAS232</strain>
    </source>
</reference>
<dbReference type="PANTHER" id="PTHR42774:SF3">
    <property type="entry name" value="KETOHEXOKINASE"/>
    <property type="match status" value="1"/>
</dbReference>
<evidence type="ECO:0000313" key="5">
    <source>
        <dbReference type="Proteomes" id="UP000182427"/>
    </source>
</evidence>
<evidence type="ECO:0000256" key="2">
    <source>
        <dbReference type="ARBA" id="ARBA00022777"/>
    </source>
</evidence>
<dbReference type="PANTHER" id="PTHR42774">
    <property type="entry name" value="PHOSPHOTRANSFERASE SYSTEM TRANSPORT PROTEIN"/>
    <property type="match status" value="1"/>
</dbReference>
<dbReference type="Proteomes" id="UP000182427">
    <property type="component" value="Chromosome I"/>
</dbReference>
<dbReference type="AlphaFoldDB" id="A0A1G7IWH8"/>
<feature type="domain" description="Carbohydrate kinase PfkB" evidence="3">
    <location>
        <begin position="42"/>
        <end position="292"/>
    </location>
</feature>
<keyword evidence="2 4" id="KW-0418">Kinase</keyword>
<dbReference type="Pfam" id="PF00294">
    <property type="entry name" value="PfkB"/>
    <property type="match status" value="1"/>
</dbReference>
<dbReference type="InterPro" id="IPR002173">
    <property type="entry name" value="Carboh/pur_kinase_PfkB_CS"/>
</dbReference>
<dbReference type="Gene3D" id="3.40.1190.20">
    <property type="match status" value="1"/>
</dbReference>
<dbReference type="PROSITE" id="PS00584">
    <property type="entry name" value="PFKB_KINASES_2"/>
    <property type="match status" value="1"/>
</dbReference>
<dbReference type="RefSeq" id="WP_231966813.1">
    <property type="nucleotide sequence ID" value="NZ_LT629690.1"/>
</dbReference>
<gene>
    <name evidence="4" type="ORF">SAMN05444167_1599</name>
</gene>
<keyword evidence="1" id="KW-0808">Transferase</keyword>
<dbReference type="InterPro" id="IPR052562">
    <property type="entry name" value="Ketohexokinase-related"/>
</dbReference>
<name>A0A1G7IWH8_9BACT</name>
<organism evidence="4 5">
    <name type="scientific">Terriglobus roseus</name>
    <dbReference type="NCBI Taxonomy" id="392734"/>
    <lineage>
        <taxon>Bacteria</taxon>
        <taxon>Pseudomonadati</taxon>
        <taxon>Acidobacteriota</taxon>
        <taxon>Terriglobia</taxon>
        <taxon>Terriglobales</taxon>
        <taxon>Acidobacteriaceae</taxon>
        <taxon>Terriglobus</taxon>
    </lineage>
</organism>